<protein>
    <submittedName>
        <fullName evidence="1">Uncharacterized protein</fullName>
    </submittedName>
</protein>
<reference evidence="1" key="1">
    <citation type="submission" date="2021-01" db="EMBL/GenBank/DDBJ databases">
        <title>Whole genome shotgun sequence of Virgisporangium aurantiacum NBRC 16421.</title>
        <authorList>
            <person name="Komaki H."/>
            <person name="Tamura T."/>
        </authorList>
    </citation>
    <scope>NUCLEOTIDE SEQUENCE</scope>
    <source>
        <strain evidence="1">NBRC 16421</strain>
    </source>
</reference>
<evidence type="ECO:0000313" key="2">
    <source>
        <dbReference type="Proteomes" id="UP000612585"/>
    </source>
</evidence>
<comment type="caution">
    <text evidence="1">The sequence shown here is derived from an EMBL/GenBank/DDBJ whole genome shotgun (WGS) entry which is preliminary data.</text>
</comment>
<dbReference type="RefSeq" id="WP_204005909.1">
    <property type="nucleotide sequence ID" value="NZ_BOPG01000063.1"/>
</dbReference>
<gene>
    <name evidence="1" type="ORF">Vau01_086650</name>
</gene>
<organism evidence="1 2">
    <name type="scientific">Virgisporangium aurantiacum</name>
    <dbReference type="NCBI Taxonomy" id="175570"/>
    <lineage>
        <taxon>Bacteria</taxon>
        <taxon>Bacillati</taxon>
        <taxon>Actinomycetota</taxon>
        <taxon>Actinomycetes</taxon>
        <taxon>Micromonosporales</taxon>
        <taxon>Micromonosporaceae</taxon>
        <taxon>Virgisporangium</taxon>
    </lineage>
</organism>
<name>A0A8J4E4J6_9ACTN</name>
<proteinExistence type="predicted"/>
<dbReference type="Proteomes" id="UP000612585">
    <property type="component" value="Unassembled WGS sequence"/>
</dbReference>
<dbReference type="AlphaFoldDB" id="A0A8J4E4J6"/>
<evidence type="ECO:0000313" key="1">
    <source>
        <dbReference type="EMBL" id="GIJ61149.1"/>
    </source>
</evidence>
<dbReference type="EMBL" id="BOPG01000063">
    <property type="protein sequence ID" value="GIJ61149.1"/>
    <property type="molecule type" value="Genomic_DNA"/>
</dbReference>
<accession>A0A8J4E4J6</accession>
<sequence>MADRDLKLNSLSRYSKESPLLILEEHGHCEVPAGCGGVVLRWRDPRAGVPLVLRMYVEGEGTLLLDGQSPPAARSIVPFGGHVLGLVVSGFDPAYLVLMVTAVDEPPARSRPERGAAFRLVTAADGTWRYTVDRPADDGWLHPGFDDGDWLEMAARPDRRPPEDPDRDYARYRVDGLAEAGAVGLGVELNVPRVWIRREFTL</sequence>
<keyword evidence="2" id="KW-1185">Reference proteome</keyword>